<dbReference type="OrthoDB" id="27330at2"/>
<keyword evidence="5" id="KW-1185">Reference proteome</keyword>
<evidence type="ECO:0000313" key="5">
    <source>
        <dbReference type="Proteomes" id="UP000183700"/>
    </source>
</evidence>
<accession>A0A1L8SYR3</accession>
<evidence type="ECO:0000259" key="3">
    <source>
        <dbReference type="Pfam" id="PF03816"/>
    </source>
</evidence>
<gene>
    <name evidence="4" type="ORF">RV00_GL000040</name>
</gene>
<dbReference type="InterPro" id="IPR050922">
    <property type="entry name" value="LytR/CpsA/Psr_CW_biosynth"/>
</dbReference>
<reference evidence="4 5" key="1">
    <citation type="submission" date="2014-12" db="EMBL/GenBank/DDBJ databases">
        <title>Draft genome sequences of 29 type strains of Enterococci.</title>
        <authorList>
            <person name="Zhong Z."/>
            <person name="Sun Z."/>
            <person name="Liu W."/>
            <person name="Zhang W."/>
            <person name="Zhang H."/>
        </authorList>
    </citation>
    <scope>NUCLEOTIDE SEQUENCE [LARGE SCALE GENOMIC DNA]</scope>
    <source>
        <strain evidence="4 5">DSM 22802</strain>
    </source>
</reference>
<sequence length="319" mass="35564">MAEKRKRKRKGVKKASTSKKILLTLLGILLAIVLVVVGVGAKMYHDVKSTANEAYESVDRKEGSTTKRQVKLSEQEPFSILLLGVDTGALGRTEQGRSDTMMVATVNPSKDESLLVSLPRDTYTEIVGHNTQDKMNHAYAFGGAAMSMDTVEKLLDIPINHYITINMQGIESLVDAVGGVEVNNPFEFTYEGKTFPKGKQELDGDLALKYSRMRYDDPNGDYGRQERQRQIITGVAKKVLSTQGLTNYQSILTTMGENVKTDLSFDDMRTLMGDYRGAFGHIKSDQMKGEGFMQDGVSYQRIDPTELKRVQDELKTQLK</sequence>
<dbReference type="RefSeq" id="WP_071860595.1">
    <property type="nucleotide sequence ID" value="NZ_JBHLVS010000004.1"/>
</dbReference>
<dbReference type="EMBL" id="JXKM01000001">
    <property type="protein sequence ID" value="OJG37083.1"/>
    <property type="molecule type" value="Genomic_DNA"/>
</dbReference>
<feature type="domain" description="Cell envelope-related transcriptional attenuator" evidence="3">
    <location>
        <begin position="97"/>
        <end position="240"/>
    </location>
</feature>
<feature type="transmembrane region" description="Helical" evidence="2">
    <location>
        <begin position="21"/>
        <end position="41"/>
    </location>
</feature>
<name>A0A1L8SYR3_9ENTE</name>
<dbReference type="InterPro" id="IPR004474">
    <property type="entry name" value="LytR_CpsA_psr"/>
</dbReference>
<organism evidence="4 5">
    <name type="scientific">Enterococcus devriesei</name>
    <dbReference type="NCBI Taxonomy" id="319970"/>
    <lineage>
        <taxon>Bacteria</taxon>
        <taxon>Bacillati</taxon>
        <taxon>Bacillota</taxon>
        <taxon>Bacilli</taxon>
        <taxon>Lactobacillales</taxon>
        <taxon>Enterococcaceae</taxon>
        <taxon>Enterococcus</taxon>
    </lineage>
</organism>
<dbReference type="PANTHER" id="PTHR33392">
    <property type="entry name" value="POLYISOPRENYL-TEICHOIC ACID--PEPTIDOGLYCAN TEICHOIC ACID TRANSFERASE TAGU"/>
    <property type="match status" value="1"/>
</dbReference>
<evidence type="ECO:0000256" key="1">
    <source>
        <dbReference type="ARBA" id="ARBA00006068"/>
    </source>
</evidence>
<dbReference type="AlphaFoldDB" id="A0A1L8SYR3"/>
<protein>
    <submittedName>
        <fullName evidence="4">Transcriptional regulator</fullName>
    </submittedName>
</protein>
<dbReference type="NCBIfam" id="TIGR00350">
    <property type="entry name" value="lytR_cpsA_psr"/>
    <property type="match status" value="1"/>
</dbReference>
<keyword evidence="2" id="KW-1133">Transmembrane helix</keyword>
<comment type="caution">
    <text evidence="4">The sequence shown here is derived from an EMBL/GenBank/DDBJ whole genome shotgun (WGS) entry which is preliminary data.</text>
</comment>
<evidence type="ECO:0000313" key="4">
    <source>
        <dbReference type="EMBL" id="OJG37083.1"/>
    </source>
</evidence>
<dbReference type="Pfam" id="PF03816">
    <property type="entry name" value="LytR_cpsA_psr"/>
    <property type="match status" value="1"/>
</dbReference>
<keyword evidence="2" id="KW-0472">Membrane</keyword>
<proteinExistence type="inferred from homology"/>
<dbReference type="Proteomes" id="UP000183700">
    <property type="component" value="Unassembled WGS sequence"/>
</dbReference>
<keyword evidence="2" id="KW-0812">Transmembrane</keyword>
<evidence type="ECO:0000256" key="2">
    <source>
        <dbReference type="SAM" id="Phobius"/>
    </source>
</evidence>
<dbReference type="STRING" id="319970.RV00_GL000040"/>
<comment type="similarity">
    <text evidence="1">Belongs to the LytR/CpsA/Psr (LCP) family.</text>
</comment>
<dbReference type="PANTHER" id="PTHR33392:SF6">
    <property type="entry name" value="POLYISOPRENYL-TEICHOIC ACID--PEPTIDOGLYCAN TEICHOIC ACID TRANSFERASE TAGU"/>
    <property type="match status" value="1"/>
</dbReference>
<dbReference type="Gene3D" id="3.40.630.190">
    <property type="entry name" value="LCP protein"/>
    <property type="match status" value="1"/>
</dbReference>